<dbReference type="Proteomes" id="UP000437575">
    <property type="component" value="Unassembled WGS sequence"/>
</dbReference>
<dbReference type="AlphaFoldDB" id="A0A6A8LXN6"/>
<sequence length="68" mass="7985">MKIVIQTTKGTIESPEFPEIVREPLKLKIDKLAEDLMDSWFNHPVYFRVDGWACILNKKEFMSITLTE</sequence>
<reference evidence="3 4" key="1">
    <citation type="submission" date="2019-11" db="EMBL/GenBank/DDBJ databases">
        <title>Draft Genome Sequence of Plant Growth-Promoting Rhizosphere-Associated Bacteria.</title>
        <authorList>
            <person name="Vasilyev I.Y."/>
            <person name="Radchenko V."/>
            <person name="Ilnitskaya E.V."/>
        </authorList>
    </citation>
    <scope>NUCLEOTIDE SEQUENCE [LARGE SCALE GENOMIC DNA]</scope>
    <source>
        <strain evidence="2 4">VRA_01-1sq_f</strain>
        <strain evidence="1 3">VRA_1sq_f</strain>
    </source>
</reference>
<protein>
    <submittedName>
        <fullName evidence="1">Uncharacterized protein</fullName>
    </submittedName>
</protein>
<gene>
    <name evidence="2" type="ORF">GKC33_13080</name>
    <name evidence="1" type="ORF">GKC34_14765</name>
</gene>
<comment type="caution">
    <text evidence="1">The sequence shown here is derived from an EMBL/GenBank/DDBJ whole genome shotgun (WGS) entry which is preliminary data.</text>
</comment>
<accession>A0A6A8LXN6</accession>
<dbReference type="Proteomes" id="UP000467635">
    <property type="component" value="Unassembled WGS sequence"/>
</dbReference>
<evidence type="ECO:0000313" key="3">
    <source>
        <dbReference type="Proteomes" id="UP000437575"/>
    </source>
</evidence>
<proteinExistence type="predicted"/>
<evidence type="ECO:0000313" key="4">
    <source>
        <dbReference type="Proteomes" id="UP000467635"/>
    </source>
</evidence>
<organism evidence="1 3">
    <name type="scientific">Ligilactobacillus salivarius</name>
    <dbReference type="NCBI Taxonomy" id="1624"/>
    <lineage>
        <taxon>Bacteria</taxon>
        <taxon>Bacillati</taxon>
        <taxon>Bacillota</taxon>
        <taxon>Bacilli</taxon>
        <taxon>Lactobacillales</taxon>
        <taxon>Lactobacillaceae</taxon>
        <taxon>Ligilactobacillus</taxon>
    </lineage>
</organism>
<dbReference type="EMBL" id="WKKZ01001535">
    <property type="protein sequence ID" value="MSE06930.1"/>
    <property type="molecule type" value="Genomic_DNA"/>
</dbReference>
<evidence type="ECO:0000313" key="1">
    <source>
        <dbReference type="EMBL" id="MSE06930.1"/>
    </source>
</evidence>
<dbReference type="EMBL" id="WKKX01000990">
    <property type="protein sequence ID" value="MSE09570.1"/>
    <property type="molecule type" value="Genomic_DNA"/>
</dbReference>
<evidence type="ECO:0000313" key="2">
    <source>
        <dbReference type="EMBL" id="MSE09570.1"/>
    </source>
</evidence>
<name>A0A6A8LXN6_9LACO</name>